<dbReference type="PROSITE" id="PS50011">
    <property type="entry name" value="PROTEIN_KINASE_DOM"/>
    <property type="match status" value="1"/>
</dbReference>
<dbReference type="EMBL" id="MU003819">
    <property type="protein sequence ID" value="KAF2718799.1"/>
    <property type="molecule type" value="Genomic_DNA"/>
</dbReference>
<proteinExistence type="predicted"/>
<evidence type="ECO:0000256" key="7">
    <source>
        <dbReference type="SAM" id="MobiDB-lite"/>
    </source>
</evidence>
<keyword evidence="1" id="KW-0723">Serine/threonine-protein kinase</keyword>
<dbReference type="GO" id="GO:0004674">
    <property type="term" value="F:protein serine/threonine kinase activity"/>
    <property type="evidence" value="ECO:0007669"/>
    <property type="project" value="UniProtKB-KW"/>
</dbReference>
<comment type="caution">
    <text evidence="9">The sequence shown here is derived from an EMBL/GenBank/DDBJ whole genome shotgun (WGS) entry which is preliminary data.</text>
</comment>
<dbReference type="SUPFAM" id="SSF56112">
    <property type="entry name" value="Protein kinase-like (PK-like)"/>
    <property type="match status" value="1"/>
</dbReference>
<dbReference type="AlphaFoldDB" id="A0A9P4ULR4"/>
<dbReference type="InterPro" id="IPR000719">
    <property type="entry name" value="Prot_kinase_dom"/>
</dbReference>
<keyword evidence="2" id="KW-0808">Transferase</keyword>
<feature type="compositionally biased region" description="Polar residues" evidence="7">
    <location>
        <begin position="396"/>
        <end position="409"/>
    </location>
</feature>
<feature type="region of interest" description="Disordered" evidence="7">
    <location>
        <begin position="725"/>
        <end position="751"/>
    </location>
</feature>
<evidence type="ECO:0000259" key="8">
    <source>
        <dbReference type="PROSITE" id="PS50011"/>
    </source>
</evidence>
<dbReference type="FunFam" id="3.30.200.20:FF:000131">
    <property type="entry name" value="Dual specificity protein kinase TTK"/>
    <property type="match status" value="1"/>
</dbReference>
<protein>
    <submittedName>
        <fullName evidence="9">Kinase-like protein</fullName>
    </submittedName>
</protein>
<feature type="binding site" evidence="6">
    <location>
        <position position="584"/>
    </location>
    <ligand>
        <name>ATP</name>
        <dbReference type="ChEBI" id="CHEBI:30616"/>
    </ligand>
</feature>
<gene>
    <name evidence="9" type="ORF">K431DRAFT_252449</name>
</gene>
<dbReference type="SMART" id="SM00220">
    <property type="entry name" value="S_TKc"/>
    <property type="match status" value="1"/>
</dbReference>
<dbReference type="GO" id="GO:0033316">
    <property type="term" value="P:meiotic spindle assembly checkpoint signaling"/>
    <property type="evidence" value="ECO:0007669"/>
    <property type="project" value="TreeGrafter"/>
</dbReference>
<dbReference type="InterPro" id="IPR027084">
    <property type="entry name" value="Mps1_cat"/>
</dbReference>
<evidence type="ECO:0000313" key="10">
    <source>
        <dbReference type="Proteomes" id="UP000799441"/>
    </source>
</evidence>
<dbReference type="PROSITE" id="PS00107">
    <property type="entry name" value="PROTEIN_KINASE_ATP"/>
    <property type="match status" value="1"/>
</dbReference>
<evidence type="ECO:0000256" key="5">
    <source>
        <dbReference type="ARBA" id="ARBA00022840"/>
    </source>
</evidence>
<dbReference type="Gene3D" id="3.30.200.20">
    <property type="entry name" value="Phosphorylase Kinase, domain 1"/>
    <property type="match status" value="1"/>
</dbReference>
<dbReference type="GO" id="GO:0005634">
    <property type="term" value="C:nucleus"/>
    <property type="evidence" value="ECO:0007669"/>
    <property type="project" value="TreeGrafter"/>
</dbReference>
<dbReference type="InterPro" id="IPR011009">
    <property type="entry name" value="Kinase-like_dom_sf"/>
</dbReference>
<dbReference type="GO" id="GO:0007059">
    <property type="term" value="P:chromosome segregation"/>
    <property type="evidence" value="ECO:0007669"/>
    <property type="project" value="TreeGrafter"/>
</dbReference>
<dbReference type="OrthoDB" id="20524at2759"/>
<feature type="compositionally biased region" description="Low complexity" evidence="7">
    <location>
        <begin position="173"/>
        <end position="183"/>
    </location>
</feature>
<accession>A0A9P4ULR4</accession>
<dbReference type="GO" id="GO:0004712">
    <property type="term" value="F:protein serine/threonine/tyrosine kinase activity"/>
    <property type="evidence" value="ECO:0007669"/>
    <property type="project" value="TreeGrafter"/>
</dbReference>
<keyword evidence="3 6" id="KW-0547">Nucleotide-binding</keyword>
<feature type="compositionally biased region" description="Basic and acidic residues" evidence="7">
    <location>
        <begin position="473"/>
        <end position="488"/>
    </location>
</feature>
<dbReference type="InterPro" id="IPR017441">
    <property type="entry name" value="Protein_kinase_ATP_BS"/>
</dbReference>
<dbReference type="CDD" id="cd14131">
    <property type="entry name" value="PKc_Mps1"/>
    <property type="match status" value="1"/>
</dbReference>
<evidence type="ECO:0000256" key="2">
    <source>
        <dbReference type="ARBA" id="ARBA00022679"/>
    </source>
</evidence>
<feature type="compositionally biased region" description="Polar residues" evidence="7">
    <location>
        <begin position="276"/>
        <end position="287"/>
    </location>
</feature>
<feature type="compositionally biased region" description="Basic and acidic residues" evidence="7">
    <location>
        <begin position="184"/>
        <end position="199"/>
    </location>
</feature>
<feature type="region of interest" description="Disordered" evidence="7">
    <location>
        <begin position="1"/>
        <end position="20"/>
    </location>
</feature>
<evidence type="ECO:0000313" key="9">
    <source>
        <dbReference type="EMBL" id="KAF2718799.1"/>
    </source>
</evidence>
<dbReference type="GO" id="GO:0005524">
    <property type="term" value="F:ATP binding"/>
    <property type="evidence" value="ECO:0007669"/>
    <property type="project" value="UniProtKB-UniRule"/>
</dbReference>
<keyword evidence="10" id="KW-1185">Reference proteome</keyword>
<dbReference type="GO" id="GO:0007094">
    <property type="term" value="P:mitotic spindle assembly checkpoint signaling"/>
    <property type="evidence" value="ECO:0007669"/>
    <property type="project" value="TreeGrafter"/>
</dbReference>
<reference evidence="9" key="1">
    <citation type="journal article" date="2020" name="Stud. Mycol.">
        <title>101 Dothideomycetes genomes: a test case for predicting lifestyles and emergence of pathogens.</title>
        <authorList>
            <person name="Haridas S."/>
            <person name="Albert R."/>
            <person name="Binder M."/>
            <person name="Bloem J."/>
            <person name="Labutti K."/>
            <person name="Salamov A."/>
            <person name="Andreopoulos B."/>
            <person name="Baker S."/>
            <person name="Barry K."/>
            <person name="Bills G."/>
            <person name="Bluhm B."/>
            <person name="Cannon C."/>
            <person name="Castanera R."/>
            <person name="Culley D."/>
            <person name="Daum C."/>
            <person name="Ezra D."/>
            <person name="Gonzalez J."/>
            <person name="Henrissat B."/>
            <person name="Kuo A."/>
            <person name="Liang C."/>
            <person name="Lipzen A."/>
            <person name="Lutzoni F."/>
            <person name="Magnuson J."/>
            <person name="Mondo S."/>
            <person name="Nolan M."/>
            <person name="Ohm R."/>
            <person name="Pangilinan J."/>
            <person name="Park H.-J."/>
            <person name="Ramirez L."/>
            <person name="Alfaro M."/>
            <person name="Sun H."/>
            <person name="Tritt A."/>
            <person name="Yoshinaga Y."/>
            <person name="Zwiers L.-H."/>
            <person name="Turgeon B."/>
            <person name="Goodwin S."/>
            <person name="Spatafora J."/>
            <person name="Crous P."/>
            <person name="Grigoriev I."/>
        </authorList>
    </citation>
    <scope>NUCLEOTIDE SEQUENCE</scope>
    <source>
        <strain evidence="9">CBS 116435</strain>
    </source>
</reference>
<evidence type="ECO:0000256" key="4">
    <source>
        <dbReference type="ARBA" id="ARBA00022777"/>
    </source>
</evidence>
<dbReference type="Gene3D" id="1.10.510.10">
    <property type="entry name" value="Transferase(Phosphotransferase) domain 1"/>
    <property type="match status" value="1"/>
</dbReference>
<feature type="compositionally biased region" description="Basic and acidic residues" evidence="7">
    <location>
        <begin position="41"/>
        <end position="50"/>
    </location>
</feature>
<keyword evidence="4 9" id="KW-0418">Kinase</keyword>
<evidence type="ECO:0000256" key="1">
    <source>
        <dbReference type="ARBA" id="ARBA00022527"/>
    </source>
</evidence>
<name>A0A9P4ULR4_9PEZI</name>
<feature type="region of interest" description="Disordered" evidence="7">
    <location>
        <begin position="31"/>
        <end position="505"/>
    </location>
</feature>
<organism evidence="9 10">
    <name type="scientific">Polychaeton citri CBS 116435</name>
    <dbReference type="NCBI Taxonomy" id="1314669"/>
    <lineage>
        <taxon>Eukaryota</taxon>
        <taxon>Fungi</taxon>
        <taxon>Dikarya</taxon>
        <taxon>Ascomycota</taxon>
        <taxon>Pezizomycotina</taxon>
        <taxon>Dothideomycetes</taxon>
        <taxon>Dothideomycetidae</taxon>
        <taxon>Capnodiales</taxon>
        <taxon>Capnodiaceae</taxon>
        <taxon>Polychaeton</taxon>
    </lineage>
</organism>
<evidence type="ECO:0000256" key="3">
    <source>
        <dbReference type="ARBA" id="ARBA00022741"/>
    </source>
</evidence>
<feature type="domain" description="Protein kinase" evidence="8">
    <location>
        <begin position="556"/>
        <end position="843"/>
    </location>
</feature>
<dbReference type="PANTHER" id="PTHR22974:SF21">
    <property type="entry name" value="DUAL SPECIFICITY PROTEIN KINASE TTK"/>
    <property type="match status" value="1"/>
</dbReference>
<evidence type="ECO:0000256" key="6">
    <source>
        <dbReference type="PROSITE-ProRule" id="PRU10141"/>
    </source>
</evidence>
<sequence length="904" mass="99781">MMKRISVSDSESDDEPPPAIRFSKVTQALLDEQNLSTSPAQKREHERSLHYDVPYSTRAVAADASTPSRPSGVRIVRKNSPSILASTEKRERGHTPPRIVQIGQNKPGSARRTISIAGPYPQRFAKREPTPTAEPLRTEAVTPASASQRPVIGIRTRSASIGSNDGNGAFGMRSVSRPGSRPGSRNEMRHAVEPDDLKHVPMTLNRSMSSEKPVDTISRYGPSTISRSTHDGPAPGSTRIKRAPVGTGSFLKSGPVRRGFRRRDSDENVSPADGYQSGSASQPSVGNYTPRDRSSTRGEGSRSRGGSVNTRATSVDPVSVHDFGAHKHQASQDSRPPSRQTSSHFSRSQAAPEPRSPPRQDQQDIGHGTQPRVDPQPRRQRSNSQLSDGVAPSSIRGRQTSQDHGTYRSSVDRQKPVPRQASFNRPQYRYVGSHGNQHDIGSDQENIPPPTFKRNKDQEFKYLGKPSVSMMHDGNDDNDPKSQHEPAPHETPVPVPAPQQDRKALTSLSANVPHRSAPAPPPKMSVLDAATSNAGAAATTKSRKKRAHMVLNGKIFTQMGKIGKGGSSDVYMVMAENYKAFALKRVKMDDCDEITIRGYKGEIDLLKKLTDVDRVVRLFDWELNEEKHELLVLMEKGDKDLNRILTLKLTAAEPKFDPVFVRFYWREMLECVAAVHEADIVHSDLKPANFLACQGRLKLIDFGIANAIDVDNTCNVHRESHVGTPNYMSPESINDTNAPQPGMPRGSSSAKKDMCIGKPSDVWSLGCILYQMTYGRPPFAHIPNQLTRILAITNPNHNIDFPETGVGGATIPVSLRQLLKRCLDRDPQQRPKIKDMLSEHDVFMNPDRSQRGDVGIFEEELWQILKRTVSSCKERGVTGAEMGDDGLRRLASAYVQRLQKAEGR</sequence>
<dbReference type="PANTHER" id="PTHR22974">
    <property type="entry name" value="MIXED LINEAGE PROTEIN KINASE"/>
    <property type="match status" value="1"/>
</dbReference>
<dbReference type="Pfam" id="PF00069">
    <property type="entry name" value="Pkinase"/>
    <property type="match status" value="1"/>
</dbReference>
<feature type="compositionally biased region" description="Polar residues" evidence="7">
    <location>
        <begin position="331"/>
        <end position="349"/>
    </location>
</feature>
<keyword evidence="5 6" id="KW-0067">ATP-binding</keyword>
<feature type="compositionally biased region" description="Basic and acidic residues" evidence="7">
    <location>
        <begin position="290"/>
        <end position="302"/>
    </location>
</feature>
<dbReference type="GO" id="GO:0000776">
    <property type="term" value="C:kinetochore"/>
    <property type="evidence" value="ECO:0007669"/>
    <property type="project" value="TreeGrafter"/>
</dbReference>
<dbReference type="Proteomes" id="UP000799441">
    <property type="component" value="Unassembled WGS sequence"/>
</dbReference>
<feature type="compositionally biased region" description="Polar residues" evidence="7">
    <location>
        <begin position="157"/>
        <end position="166"/>
    </location>
</feature>
<dbReference type="GO" id="GO:0034501">
    <property type="term" value="P:protein localization to kinetochore"/>
    <property type="evidence" value="ECO:0007669"/>
    <property type="project" value="TreeGrafter"/>
</dbReference>
<feature type="compositionally biased region" description="Polar residues" evidence="7">
    <location>
        <begin position="726"/>
        <end position="739"/>
    </location>
</feature>